<protein>
    <recommendedName>
        <fullName evidence="4">DUF4352 domain-containing protein</fullName>
    </recommendedName>
</protein>
<evidence type="ECO:0000313" key="3">
    <source>
        <dbReference type="Proteomes" id="UP001209654"/>
    </source>
</evidence>
<gene>
    <name evidence="2" type="ORF">AHIS1636_38320</name>
</gene>
<reference evidence="2 3" key="1">
    <citation type="journal article" date="2023" name="Int. J. Syst. Evol. Microbiol.">
        <title>Arthrobacter mangrovi sp. nov., an actinobacterium isolated from the rhizosphere of a mangrove.</title>
        <authorList>
            <person name="Hamada M."/>
            <person name="Saitou S."/>
            <person name="Enomoto N."/>
            <person name="Nanri K."/>
            <person name="Hidaka K."/>
            <person name="Miura T."/>
            <person name="Tamura T."/>
        </authorList>
    </citation>
    <scope>NUCLEOTIDE SEQUENCE [LARGE SCALE GENOMIC DNA]</scope>
    <source>
        <strain evidence="2 3">NBRC 112813</strain>
    </source>
</reference>
<dbReference type="EMBL" id="BRVS01000032">
    <property type="protein sequence ID" value="GLB69388.1"/>
    <property type="molecule type" value="Genomic_DNA"/>
</dbReference>
<feature type="transmembrane region" description="Helical" evidence="1">
    <location>
        <begin position="25"/>
        <end position="45"/>
    </location>
</feature>
<organism evidence="2 3">
    <name type="scientific">Arthrobacter mangrovi</name>
    <dbReference type="NCBI Taxonomy" id="2966350"/>
    <lineage>
        <taxon>Bacteria</taxon>
        <taxon>Bacillati</taxon>
        <taxon>Actinomycetota</taxon>
        <taxon>Actinomycetes</taxon>
        <taxon>Micrococcales</taxon>
        <taxon>Micrococcaceae</taxon>
        <taxon>Arthrobacter</taxon>
    </lineage>
</organism>
<keyword evidence="1" id="KW-1133">Transmembrane helix</keyword>
<accession>A0ABQ5MZS2</accession>
<keyword evidence="1" id="KW-0472">Membrane</keyword>
<name>A0ABQ5MZS2_9MICC</name>
<keyword evidence="3" id="KW-1185">Reference proteome</keyword>
<evidence type="ECO:0000256" key="1">
    <source>
        <dbReference type="SAM" id="Phobius"/>
    </source>
</evidence>
<dbReference type="RefSeq" id="WP_264797482.1">
    <property type="nucleotide sequence ID" value="NZ_BRVS01000032.1"/>
</dbReference>
<evidence type="ECO:0008006" key="4">
    <source>
        <dbReference type="Google" id="ProtNLM"/>
    </source>
</evidence>
<keyword evidence="1" id="KW-0812">Transmembrane</keyword>
<proteinExistence type="predicted"/>
<dbReference type="Proteomes" id="UP001209654">
    <property type="component" value="Unassembled WGS sequence"/>
</dbReference>
<sequence>MSAAQLEQEAPVPAQAQQSPRRRRLIVIPLALVCLLGIAFGYLFLNAEVKSSAPMGASVDVPGGSASITGLVPLESDGWQPPAPVAALSKEPQEGAHRVRIQVQFTALDEAGLPLDPAGFFVDGLGSGKPHPLWTSSSSMTLAQGETVSTTMVFELPNKAIALVLEDSSGSRLSLGTDHHSAG</sequence>
<comment type="caution">
    <text evidence="2">The sequence shown here is derived from an EMBL/GenBank/DDBJ whole genome shotgun (WGS) entry which is preliminary data.</text>
</comment>
<evidence type="ECO:0000313" key="2">
    <source>
        <dbReference type="EMBL" id="GLB69388.1"/>
    </source>
</evidence>